<proteinExistence type="predicted"/>
<feature type="compositionally biased region" description="Low complexity" evidence="1">
    <location>
        <begin position="100"/>
        <end position="115"/>
    </location>
</feature>
<dbReference type="RefSeq" id="WP_111875342.1">
    <property type="nucleotide sequence ID" value="NZ_QLTA01000001.1"/>
</dbReference>
<protein>
    <recommendedName>
        <fullName evidence="4">Fe-S oxidoreductase</fullName>
    </recommendedName>
</protein>
<dbReference type="AlphaFoldDB" id="A0A328ZL12"/>
<evidence type="ECO:0000313" key="2">
    <source>
        <dbReference type="EMBL" id="RAR86559.1"/>
    </source>
</evidence>
<dbReference type="OrthoDB" id="8794128at2"/>
<feature type="region of interest" description="Disordered" evidence="1">
    <location>
        <begin position="26"/>
        <end position="115"/>
    </location>
</feature>
<accession>A0A328ZL12</accession>
<reference evidence="2 3" key="1">
    <citation type="submission" date="2018-06" db="EMBL/GenBank/DDBJ databases">
        <title>Genomic Encyclopedia of Archaeal and Bacterial Type Strains, Phase II (KMG-II): from individual species to whole genera.</title>
        <authorList>
            <person name="Goeker M."/>
        </authorList>
    </citation>
    <scope>NUCLEOTIDE SEQUENCE [LARGE SCALE GENOMIC DNA]</scope>
    <source>
        <strain evidence="2 3">CFPB 3232</strain>
    </source>
</reference>
<keyword evidence="3" id="KW-1185">Reference proteome</keyword>
<dbReference type="Proteomes" id="UP000248856">
    <property type="component" value="Unassembled WGS sequence"/>
</dbReference>
<evidence type="ECO:0008006" key="4">
    <source>
        <dbReference type="Google" id="ProtNLM"/>
    </source>
</evidence>
<sequence>MPSSIDPPRPPLAPLARLMAEAALQRQNMLLGTDRDRTAPAPATPSALPLPTPATPPAERVSVSPEARARADAAAAGLPPGSRGPGAAVAGPGGRGASPGGQAPASPGAGGVAAPVSAPGAAPVAGAAGAWPAGGVAGPMRALLGMLAHQLAGAGGGLRVVAAQPWTAEQAQALRAGAALQGPAAALQTWLVGQGSVHAEDGERGFSFTLQAPAAWLQRGAAVPPPAGGGTAPMPAGAGAGAALTVPLPGRTAQLESGVFALVLQGRDGAGAGGVRGSALLSLEFQPPPPPGLYGREWLVPVARTDPWLQMAALQASGYRREDEEAEAAARRGGVPLCDVQGCPYADRAPCEQPFCMALRVMAPQRSAGA</sequence>
<evidence type="ECO:0000313" key="3">
    <source>
        <dbReference type="Proteomes" id="UP000248856"/>
    </source>
</evidence>
<evidence type="ECO:0000256" key="1">
    <source>
        <dbReference type="SAM" id="MobiDB-lite"/>
    </source>
</evidence>
<gene>
    <name evidence="2" type="ORF">AX018_1001146</name>
</gene>
<dbReference type="EMBL" id="QLTA01000001">
    <property type="protein sequence ID" value="RAR86559.1"/>
    <property type="molecule type" value="Genomic_DNA"/>
</dbReference>
<comment type="caution">
    <text evidence="2">The sequence shown here is derived from an EMBL/GenBank/DDBJ whole genome shotgun (WGS) entry which is preliminary data.</text>
</comment>
<organism evidence="2 3">
    <name type="scientific">Paracidovorax anthurii</name>
    <dbReference type="NCBI Taxonomy" id="78229"/>
    <lineage>
        <taxon>Bacteria</taxon>
        <taxon>Pseudomonadati</taxon>
        <taxon>Pseudomonadota</taxon>
        <taxon>Betaproteobacteria</taxon>
        <taxon>Burkholderiales</taxon>
        <taxon>Comamonadaceae</taxon>
        <taxon>Paracidovorax</taxon>
    </lineage>
</organism>
<name>A0A328ZL12_9BURK</name>
<feature type="compositionally biased region" description="Low complexity" evidence="1">
    <location>
        <begin position="72"/>
        <end position="90"/>
    </location>
</feature>